<dbReference type="Pfam" id="PF01575">
    <property type="entry name" value="MaoC_dehydratas"/>
    <property type="match status" value="1"/>
</dbReference>
<dbReference type="RefSeq" id="WP_278914920.1">
    <property type="nucleotide sequence ID" value="NZ_DYTS01000022.1"/>
</dbReference>
<evidence type="ECO:0000313" key="2">
    <source>
        <dbReference type="EMBL" id="HJH17324.1"/>
    </source>
</evidence>
<protein>
    <submittedName>
        <fullName evidence="2">MaoC family dehydratase</fullName>
    </submittedName>
</protein>
<comment type="caution">
    <text evidence="2">The sequence shown here is derived from an EMBL/GenBank/DDBJ whole genome shotgun (WGS) entry which is preliminary data.</text>
</comment>
<dbReference type="AlphaFoldDB" id="A0A921T644"/>
<dbReference type="CDD" id="cd03451">
    <property type="entry name" value="FkbR2"/>
    <property type="match status" value="1"/>
</dbReference>
<evidence type="ECO:0000313" key="3">
    <source>
        <dbReference type="Proteomes" id="UP000752172"/>
    </source>
</evidence>
<dbReference type="InterPro" id="IPR052342">
    <property type="entry name" value="MCH/BMMD"/>
</dbReference>
<accession>A0A921T644</accession>
<feature type="domain" description="MaoC-like" evidence="1">
    <location>
        <begin position="35"/>
        <end position="145"/>
    </location>
</feature>
<reference evidence="2" key="2">
    <citation type="submission" date="2021-09" db="EMBL/GenBank/DDBJ databases">
        <authorList>
            <person name="Gilroy R."/>
        </authorList>
    </citation>
    <scope>NUCLEOTIDE SEQUENCE</scope>
    <source>
        <strain evidence="2">ChiSjej2B20-17149</strain>
    </source>
</reference>
<dbReference type="SUPFAM" id="SSF54637">
    <property type="entry name" value="Thioesterase/thiol ester dehydrase-isomerase"/>
    <property type="match status" value="1"/>
</dbReference>
<dbReference type="PANTHER" id="PTHR43664">
    <property type="entry name" value="MONOAMINE OXIDASE-RELATED"/>
    <property type="match status" value="1"/>
</dbReference>
<evidence type="ECO:0000259" key="1">
    <source>
        <dbReference type="Pfam" id="PF01575"/>
    </source>
</evidence>
<organism evidence="2 3">
    <name type="scientific">Pseudomonas lactis</name>
    <dbReference type="NCBI Taxonomy" id="1615674"/>
    <lineage>
        <taxon>Bacteria</taxon>
        <taxon>Pseudomonadati</taxon>
        <taxon>Pseudomonadota</taxon>
        <taxon>Gammaproteobacteria</taxon>
        <taxon>Pseudomonadales</taxon>
        <taxon>Pseudomonadaceae</taxon>
        <taxon>Pseudomonas</taxon>
    </lineage>
</organism>
<dbReference type="EMBL" id="DYTS01000022">
    <property type="protein sequence ID" value="HJH17324.1"/>
    <property type="molecule type" value="Genomic_DNA"/>
</dbReference>
<reference evidence="2" key="1">
    <citation type="journal article" date="2021" name="PeerJ">
        <title>Extensive microbial diversity within the chicken gut microbiome revealed by metagenomics and culture.</title>
        <authorList>
            <person name="Gilroy R."/>
            <person name="Ravi A."/>
            <person name="Getino M."/>
            <person name="Pursley I."/>
            <person name="Horton D.L."/>
            <person name="Alikhan N.F."/>
            <person name="Baker D."/>
            <person name="Gharbi K."/>
            <person name="Hall N."/>
            <person name="Watson M."/>
            <person name="Adriaenssens E.M."/>
            <person name="Foster-Nyarko E."/>
            <person name="Jarju S."/>
            <person name="Secka A."/>
            <person name="Antonio M."/>
            <person name="Oren A."/>
            <person name="Chaudhuri R.R."/>
            <person name="La Ragione R."/>
            <person name="Hildebrand F."/>
            <person name="Pallen M.J."/>
        </authorList>
    </citation>
    <scope>NUCLEOTIDE SEQUENCE</scope>
    <source>
        <strain evidence="2">ChiSjej2B20-17149</strain>
    </source>
</reference>
<dbReference type="Proteomes" id="UP000752172">
    <property type="component" value="Unassembled WGS sequence"/>
</dbReference>
<dbReference type="Gene3D" id="3.10.129.10">
    <property type="entry name" value="Hotdog Thioesterase"/>
    <property type="match status" value="1"/>
</dbReference>
<proteinExistence type="predicted"/>
<gene>
    <name evidence="2" type="ORF">K8W20_01240</name>
</gene>
<dbReference type="InterPro" id="IPR002539">
    <property type="entry name" value="MaoC-like_dom"/>
</dbReference>
<dbReference type="PANTHER" id="PTHR43664:SF1">
    <property type="entry name" value="BETA-METHYLMALYL-COA DEHYDRATASE"/>
    <property type="match status" value="1"/>
</dbReference>
<dbReference type="InterPro" id="IPR029069">
    <property type="entry name" value="HotDog_dom_sf"/>
</dbReference>
<sequence length="171" mass="18781">MNIRGAHYKTLSKLVELSPGRYREDHGLGFDDFEVGDVYEHRPGRTVTEADNMWMSLICMNDHPLHINSDFAKDTEFGAVLVSSLVTFSIVGGMSLASTSAKGIANLGWDKVRLLAPVFVGDTLYAESEVVAKRRSESRCGQGVVTVRTKGMKACGEVFLTCERSFLISLS</sequence>
<name>A0A921T644_9PSED</name>